<reference evidence="2" key="1">
    <citation type="journal article" date="2017" name="Nat. Ecol. Evol.">
        <title>Genome expansion and lineage-specific genetic innovations in the forest pathogenic fungi Armillaria.</title>
        <authorList>
            <person name="Sipos G."/>
            <person name="Prasanna A.N."/>
            <person name="Walter M.C."/>
            <person name="O'Connor E."/>
            <person name="Balint B."/>
            <person name="Krizsan K."/>
            <person name="Kiss B."/>
            <person name="Hess J."/>
            <person name="Varga T."/>
            <person name="Slot J."/>
            <person name="Riley R."/>
            <person name="Boka B."/>
            <person name="Rigling D."/>
            <person name="Barry K."/>
            <person name="Lee J."/>
            <person name="Mihaltcheva S."/>
            <person name="LaButti K."/>
            <person name="Lipzen A."/>
            <person name="Waldron R."/>
            <person name="Moloney N.M."/>
            <person name="Sperisen C."/>
            <person name="Kredics L."/>
            <person name="Vagvoelgyi C."/>
            <person name="Patrignani A."/>
            <person name="Fitzpatrick D."/>
            <person name="Nagy I."/>
            <person name="Doyle S."/>
            <person name="Anderson J.B."/>
            <person name="Grigoriev I.V."/>
            <person name="Gueldener U."/>
            <person name="Muensterkoetter M."/>
            <person name="Nagy L.G."/>
        </authorList>
    </citation>
    <scope>NUCLEOTIDE SEQUENCE [LARGE SCALE GENOMIC DNA]</scope>
    <source>
        <strain evidence="2">C18/9</strain>
    </source>
</reference>
<keyword evidence="2" id="KW-1185">Reference proteome</keyword>
<organism evidence="1 2">
    <name type="scientific">Armillaria ostoyae</name>
    <name type="common">Armillaria root rot fungus</name>
    <dbReference type="NCBI Taxonomy" id="47428"/>
    <lineage>
        <taxon>Eukaryota</taxon>
        <taxon>Fungi</taxon>
        <taxon>Dikarya</taxon>
        <taxon>Basidiomycota</taxon>
        <taxon>Agaricomycotina</taxon>
        <taxon>Agaricomycetes</taxon>
        <taxon>Agaricomycetidae</taxon>
        <taxon>Agaricales</taxon>
        <taxon>Marasmiineae</taxon>
        <taxon>Physalacriaceae</taxon>
        <taxon>Armillaria</taxon>
    </lineage>
</organism>
<evidence type="ECO:0000313" key="2">
    <source>
        <dbReference type="Proteomes" id="UP000219338"/>
    </source>
</evidence>
<dbReference type="AlphaFoldDB" id="A0A284S6I3"/>
<dbReference type="EMBL" id="FUEG01000036">
    <property type="protein sequence ID" value="SJL16610.1"/>
    <property type="molecule type" value="Genomic_DNA"/>
</dbReference>
<protein>
    <submittedName>
        <fullName evidence="1">Uncharacterized protein</fullName>
    </submittedName>
</protein>
<dbReference type="Proteomes" id="UP000219338">
    <property type="component" value="Unassembled WGS sequence"/>
</dbReference>
<sequence length="133" mass="14312">MHADDVTHANANALQLTQLPFMEMNANANAGARTQANAPTHLNNAEFYVPISISLVTEMHMCVPASCDSSIDEEGLGCNLWRSMRLIGDPCGASKGVSQSVTRYELVKSDQSITLGGGAYGNEADVYDPDRMF</sequence>
<proteinExistence type="predicted"/>
<name>A0A284S6I3_ARMOS</name>
<evidence type="ECO:0000313" key="1">
    <source>
        <dbReference type="EMBL" id="SJL16610.1"/>
    </source>
</evidence>
<accession>A0A284S6I3</accession>
<gene>
    <name evidence="1" type="ORF">ARMOST_20136</name>
</gene>